<dbReference type="PANTHER" id="PTHR30006">
    <property type="entry name" value="THIAMINE-BINDING PERIPLASMIC PROTEIN-RELATED"/>
    <property type="match status" value="1"/>
</dbReference>
<evidence type="ECO:0000313" key="3">
    <source>
        <dbReference type="EMBL" id="MBF4807705.1"/>
    </source>
</evidence>
<evidence type="ECO:0000313" key="4">
    <source>
        <dbReference type="Proteomes" id="UP000698335"/>
    </source>
</evidence>
<dbReference type="SUPFAM" id="SSF53850">
    <property type="entry name" value="Periplasmic binding protein-like II"/>
    <property type="match status" value="1"/>
</dbReference>
<feature type="region of interest" description="Disordered" evidence="2">
    <location>
        <begin position="366"/>
        <end position="386"/>
    </location>
</feature>
<dbReference type="Pfam" id="PF13343">
    <property type="entry name" value="SBP_bac_6"/>
    <property type="match status" value="1"/>
</dbReference>
<organism evidence="3 4">
    <name type="scientific">Lancefieldella rimae</name>
    <dbReference type="NCBI Taxonomy" id="1383"/>
    <lineage>
        <taxon>Bacteria</taxon>
        <taxon>Bacillati</taxon>
        <taxon>Actinomycetota</taxon>
        <taxon>Coriobacteriia</taxon>
        <taxon>Coriobacteriales</taxon>
        <taxon>Atopobiaceae</taxon>
        <taxon>Lancefieldella</taxon>
    </lineage>
</organism>
<keyword evidence="1" id="KW-0732">Signal</keyword>
<accession>A0A930W198</accession>
<proteinExistence type="predicted"/>
<name>A0A930W198_9ACTN</name>
<dbReference type="Gene3D" id="3.40.190.10">
    <property type="entry name" value="Periplasmic binding protein-like II"/>
    <property type="match status" value="2"/>
</dbReference>
<dbReference type="Proteomes" id="UP000698335">
    <property type="component" value="Unassembled WGS sequence"/>
</dbReference>
<sequence length="386" mass="42216">FTLGVAAAGLIGFYMGISNCGNKVLNMFGFEVSEAPASTHIPQETPEGYDPNLVAAAYLEQKVTVYTSDPQYIQEAAKAFEKLFDITVDYQVVPVDEMEPYLKADSNDGKDLNPSPTDHPIDSWFFVDAEHLNQAGAQNLLASYDAKNAKNLLKPIFSTDSKLWYGIATDPLVIAINEERLDAMGLAHPHDWNDLLSTYLRDQIVLPEYEKTRDGNSFAVTMMGNLGVDQGIAFLEELSAHASKTFDDTHDMMTYLGFGHALATVCQASEAFYTLGHDDFDNVVPLLPLTPTHFTTYGVAISSQAKHPNAARLWVEFCLSAGFVGKMDTTSSFAMPTISGVKAPWYMDRVHLNGAVSALREAPQALDDAGEPLSPSEAGKRVKEGR</sequence>
<reference evidence="3" key="1">
    <citation type="submission" date="2020-04" db="EMBL/GenBank/DDBJ databases">
        <title>Deep metagenomics examines the oral microbiome during advanced dental caries in children, revealing novel taxa and co-occurrences with host molecules.</title>
        <authorList>
            <person name="Baker J.L."/>
            <person name="Morton J.T."/>
            <person name="Dinis M."/>
            <person name="Alvarez R."/>
            <person name="Tran N.C."/>
            <person name="Knight R."/>
            <person name="Edlund A."/>
        </authorList>
    </citation>
    <scope>NUCLEOTIDE SEQUENCE</scope>
    <source>
        <strain evidence="3">JCVI_38_bin.5</strain>
    </source>
</reference>
<gene>
    <name evidence="3" type="ORF">HXK26_03305</name>
</gene>
<evidence type="ECO:0000256" key="2">
    <source>
        <dbReference type="SAM" id="MobiDB-lite"/>
    </source>
</evidence>
<dbReference type="EMBL" id="JABZGW010000109">
    <property type="protein sequence ID" value="MBF4807705.1"/>
    <property type="molecule type" value="Genomic_DNA"/>
</dbReference>
<dbReference type="AlphaFoldDB" id="A0A930W198"/>
<feature type="non-terminal residue" evidence="3">
    <location>
        <position position="1"/>
    </location>
</feature>
<protein>
    <submittedName>
        <fullName evidence="3">Extracellular solute-binding protein</fullName>
    </submittedName>
</protein>
<evidence type="ECO:0000256" key="1">
    <source>
        <dbReference type="ARBA" id="ARBA00022729"/>
    </source>
</evidence>
<comment type="caution">
    <text evidence="3">The sequence shown here is derived from an EMBL/GenBank/DDBJ whole genome shotgun (WGS) entry which is preliminary data.</text>
</comment>